<comment type="caution">
    <text evidence="5">The sequence shown here is derived from an EMBL/GenBank/DDBJ whole genome shotgun (WGS) entry which is preliminary data.</text>
</comment>
<organism evidence="5 6">
    <name type="scientific">Amylocarpus encephaloides</name>
    <dbReference type="NCBI Taxonomy" id="45428"/>
    <lineage>
        <taxon>Eukaryota</taxon>
        <taxon>Fungi</taxon>
        <taxon>Dikarya</taxon>
        <taxon>Ascomycota</taxon>
        <taxon>Pezizomycotina</taxon>
        <taxon>Leotiomycetes</taxon>
        <taxon>Helotiales</taxon>
        <taxon>Helotiales incertae sedis</taxon>
        <taxon>Amylocarpus</taxon>
    </lineage>
</organism>
<dbReference type="EMBL" id="MU251369">
    <property type="protein sequence ID" value="KAG9238484.1"/>
    <property type="molecule type" value="Genomic_DNA"/>
</dbReference>
<proteinExistence type="predicted"/>
<dbReference type="Pfam" id="PF11707">
    <property type="entry name" value="Npa1"/>
    <property type="match status" value="1"/>
</dbReference>
<dbReference type="GO" id="GO:0000466">
    <property type="term" value="P:maturation of 5.8S rRNA from tricistronic rRNA transcript (SSU-rRNA, 5.8S rRNA, LSU-rRNA)"/>
    <property type="evidence" value="ECO:0007669"/>
    <property type="project" value="TreeGrafter"/>
</dbReference>
<feature type="region of interest" description="Disordered" evidence="1">
    <location>
        <begin position="850"/>
        <end position="875"/>
    </location>
</feature>
<evidence type="ECO:0000256" key="1">
    <source>
        <dbReference type="SAM" id="MobiDB-lite"/>
    </source>
</evidence>
<evidence type="ECO:0000259" key="3">
    <source>
        <dbReference type="Pfam" id="PF16201"/>
    </source>
</evidence>
<evidence type="ECO:0000259" key="4">
    <source>
        <dbReference type="Pfam" id="PF26140"/>
    </source>
</evidence>
<dbReference type="AlphaFoldDB" id="A0A9P8C953"/>
<dbReference type="OrthoDB" id="72892at2759"/>
<evidence type="ECO:0000313" key="5">
    <source>
        <dbReference type="EMBL" id="KAG9238484.1"/>
    </source>
</evidence>
<feature type="domain" description="URB1 central HEAT repeat" evidence="4">
    <location>
        <begin position="651"/>
        <end position="847"/>
    </location>
</feature>
<dbReference type="GO" id="GO:0000463">
    <property type="term" value="P:maturation of LSU-rRNA from tricistronic rRNA transcript (SSU-rRNA, 5.8S rRNA, LSU-rRNA)"/>
    <property type="evidence" value="ECO:0007669"/>
    <property type="project" value="TreeGrafter"/>
</dbReference>
<dbReference type="InterPro" id="IPR021714">
    <property type="entry name" value="URB1_N"/>
</dbReference>
<feature type="domain" description="URB1 C-terminal" evidence="3">
    <location>
        <begin position="911"/>
        <end position="1105"/>
    </location>
</feature>
<dbReference type="GO" id="GO:0005730">
    <property type="term" value="C:nucleolus"/>
    <property type="evidence" value="ECO:0007669"/>
    <property type="project" value="TreeGrafter"/>
</dbReference>
<dbReference type="PANTHER" id="PTHR13500:SF0">
    <property type="entry name" value="NUCLEOLAR PRE-RIBOSOMAL-ASSOCIATED PROTEIN 1"/>
    <property type="match status" value="1"/>
</dbReference>
<gene>
    <name evidence="5" type="ORF">BJ875DRAFT_393106</name>
</gene>
<feature type="domain" description="URB1 N-terminal" evidence="2">
    <location>
        <begin position="111"/>
        <end position="462"/>
    </location>
</feature>
<dbReference type="InterPro" id="IPR059018">
    <property type="entry name" value="HEAT_URB1"/>
</dbReference>
<reference evidence="5" key="1">
    <citation type="journal article" date="2021" name="IMA Fungus">
        <title>Genomic characterization of three marine fungi, including Emericellopsis atlantica sp. nov. with signatures of a generalist lifestyle and marine biomass degradation.</title>
        <authorList>
            <person name="Hagestad O.C."/>
            <person name="Hou L."/>
            <person name="Andersen J.H."/>
            <person name="Hansen E.H."/>
            <person name="Altermark B."/>
            <person name="Li C."/>
            <person name="Kuhnert E."/>
            <person name="Cox R.J."/>
            <person name="Crous P.W."/>
            <person name="Spatafora J.W."/>
            <person name="Lail K."/>
            <person name="Amirebrahimi M."/>
            <person name="Lipzen A."/>
            <person name="Pangilinan J."/>
            <person name="Andreopoulos W."/>
            <person name="Hayes R.D."/>
            <person name="Ng V."/>
            <person name="Grigoriev I.V."/>
            <person name="Jackson S.A."/>
            <person name="Sutton T.D.S."/>
            <person name="Dobson A.D.W."/>
            <person name="Rama T."/>
        </authorList>
    </citation>
    <scope>NUCLEOTIDE SEQUENCE</scope>
    <source>
        <strain evidence="5">TRa018bII</strain>
    </source>
</reference>
<dbReference type="InterPro" id="IPR039844">
    <property type="entry name" value="URB1"/>
</dbReference>
<dbReference type="Proteomes" id="UP000824998">
    <property type="component" value="Unassembled WGS sequence"/>
</dbReference>
<name>A0A9P8C953_9HELO</name>
<evidence type="ECO:0000313" key="6">
    <source>
        <dbReference type="Proteomes" id="UP000824998"/>
    </source>
</evidence>
<accession>A0A9P8C953</accession>
<dbReference type="PANTHER" id="PTHR13500">
    <property type="entry name" value="NUCLEOLAR PRERIBOSOMAL-ASSOCIATED PROTEIN 1"/>
    <property type="match status" value="1"/>
</dbReference>
<dbReference type="Pfam" id="PF16201">
    <property type="entry name" value="NopRA1"/>
    <property type="match status" value="1"/>
</dbReference>
<dbReference type="InterPro" id="IPR032436">
    <property type="entry name" value="URB1_C"/>
</dbReference>
<evidence type="ECO:0000259" key="2">
    <source>
        <dbReference type="Pfam" id="PF11707"/>
    </source>
</evidence>
<dbReference type="Pfam" id="PF26140">
    <property type="entry name" value="HEAT_URB1"/>
    <property type="match status" value="1"/>
</dbReference>
<feature type="compositionally biased region" description="Basic and acidic residues" evidence="1">
    <location>
        <begin position="851"/>
        <end position="863"/>
    </location>
</feature>
<protein>
    <submittedName>
        <fullName evidence="5">Ribosome 60S biogenesis N-terminal-domain-containing protein</fullName>
    </submittedName>
</protein>
<keyword evidence="6" id="KW-1185">Reference proteome</keyword>
<sequence>MTGKRSADAIEDGNHAYLKRQKLGTVANYSAMTEIHQSQVPAVEINTGKQLRQLLAFNQDLNQSRSAINSFKTFLGGFVDTDSNSGRRVAILKDYLDSHKPDEDNDAAGHLPEIMQTWDFAYVSGSSDHLASAVPAVLALLLKTISPILELSEHGLRICKTILQKNQLKLISHGLDANKSKEFLISPVLRLLKEIVTFDGGALAKQIYRTRDHTMKSLVRNLNLRFSGDGLEDVKKPSVRTNALRFILSTLKFLPTEAKRDLMLNQRQVFMAITNVKLDDPSFMLREILSMLKTQVLQDEALPRDAKTKVVNATSLKRIATLYDYDQPEADTSTPPEAIDLAAHNFLLLACTSHDIGILNRQTGFYPKGVDPDDLHDVDAENGLLDLGLENIEWMHSFTNEVPVRNTILSELIQCLRPWSSIKQKELLISILRSAPELVAEYFFTRRSFSFDPKLTATWIGYSAFIFATLQIPVPKYLGHQERYSKLPPPPSVVLESVLPQPLSQKVLRSCLIHDQSLIKFFAVRLLCISLRKLQEILKMYHEAVEAGSSLWTQGIVVLTEEFCKRCPSIKDVFLAFRNMSDEDCLQKEAITKLLVLYYEVVPALALEAKCDVSGALTKALQGIEDISLRQENRGLRTLELENLFQFAHFSPEMRWFAKPKDLTSSPFMAMLRLAAEAPLDVQLTKMKSVLDSVVEESQILQTQTQVSALDSLILRLRDLPMSKSTSTVYAFLDDCISRCAANPVKYIFALEVLQSKLETSDKKQAPFSLLTMTIAEQWPFVVKSGDKKDVKEVAQFIAQFIATCIKIKENKNAMKIVIENMVANMETEAPGRKTIERARKLVEEIVAAEPRPKASKKSDKSTKSNGPSKAEKSAITTTMLDDYSPLVEDPTSLTRWSAKDVEEVIEGGILASLVKLLSSQHLHIRREATTNLLKFASKLKESSFSEAEQIWLLLCEVVETAKKTIDQSPLPTIIAIFASQAINVLNDPLHVLYPKINKFLSQGPTWNIDRIPLMYKILDESPSLDDAYYPEISWLLNYMLAGLRTEADMAVFRNRRVFEKLFSLWNNAYLAPGLRDKILRILYRATTIEGGSTTLITRFSTMTWLQAQVALGAGTSLKVLMERIIETSDKKRVGKWAKGLDVVKANTMEF</sequence>